<accession>A0A813MB77</accession>
<protein>
    <submittedName>
        <fullName evidence="2">Uncharacterized protein</fullName>
    </submittedName>
</protein>
<name>A0A813MB77_9BILA</name>
<organism evidence="2 3">
    <name type="scientific">Brachionus calyciflorus</name>
    <dbReference type="NCBI Taxonomy" id="104777"/>
    <lineage>
        <taxon>Eukaryota</taxon>
        <taxon>Metazoa</taxon>
        <taxon>Spiralia</taxon>
        <taxon>Gnathifera</taxon>
        <taxon>Rotifera</taxon>
        <taxon>Eurotatoria</taxon>
        <taxon>Monogononta</taxon>
        <taxon>Pseudotrocha</taxon>
        <taxon>Ploima</taxon>
        <taxon>Brachionidae</taxon>
        <taxon>Brachionus</taxon>
    </lineage>
</organism>
<dbReference type="Proteomes" id="UP000663879">
    <property type="component" value="Unassembled WGS sequence"/>
</dbReference>
<proteinExistence type="predicted"/>
<evidence type="ECO:0000313" key="3">
    <source>
        <dbReference type="Proteomes" id="UP000663879"/>
    </source>
</evidence>
<reference evidence="2" key="1">
    <citation type="submission" date="2021-02" db="EMBL/GenBank/DDBJ databases">
        <authorList>
            <person name="Nowell W R."/>
        </authorList>
    </citation>
    <scope>NUCLEOTIDE SEQUENCE</scope>
    <source>
        <strain evidence="2">Ploen Becks lab</strain>
    </source>
</reference>
<comment type="caution">
    <text evidence="2">The sequence shown here is derived from an EMBL/GenBank/DDBJ whole genome shotgun (WGS) entry which is preliminary data.</text>
</comment>
<keyword evidence="3" id="KW-1185">Reference proteome</keyword>
<sequence length="328" mass="38428">MELLSNENVNIYKRKKLGERYLASNNKTNYETLKSDSFKLSNNNIKNSEKTKNKLQGKTKELLSSDSNNNDGNNNNYYFSKNIGNQTIKLNKKKSPFKLQQDINHEIYTSTATVNDLKSILTLKMIVNSNNTNHNNNSNFNSFHIGQSVRNFKKKIKKLKKKKTTDVTNRNEEREIISYLEKSSKEVIDFNLLKLNESIRWENELNNKHDEEKRIELYKLNRRKRYIEQRNSFLKTKPINEIVIDSALSSSSSCSIEKSNLKNFKNDLENIIEIEKSINFTNKEQIYENNFRLDKRQEINVSNCSLVKRDKQTDSAISSISSNSQMFY</sequence>
<evidence type="ECO:0000313" key="2">
    <source>
        <dbReference type="EMBL" id="CAF0715935.1"/>
    </source>
</evidence>
<feature type="compositionally biased region" description="Basic and acidic residues" evidence="1">
    <location>
        <begin position="47"/>
        <end position="63"/>
    </location>
</feature>
<dbReference type="OrthoDB" id="10017439at2759"/>
<evidence type="ECO:0000256" key="1">
    <source>
        <dbReference type="SAM" id="MobiDB-lite"/>
    </source>
</evidence>
<feature type="region of interest" description="Disordered" evidence="1">
    <location>
        <begin position="41"/>
        <end position="74"/>
    </location>
</feature>
<dbReference type="EMBL" id="CAJNOC010000110">
    <property type="protein sequence ID" value="CAF0715935.1"/>
    <property type="molecule type" value="Genomic_DNA"/>
</dbReference>
<dbReference type="AlphaFoldDB" id="A0A813MB77"/>
<feature type="compositionally biased region" description="Low complexity" evidence="1">
    <location>
        <begin position="64"/>
        <end position="74"/>
    </location>
</feature>
<gene>
    <name evidence="2" type="ORF">OXX778_LOCUS1644</name>
</gene>